<dbReference type="InterPro" id="IPR029151">
    <property type="entry name" value="Sensor-like_sf"/>
</dbReference>
<evidence type="ECO:0000256" key="2">
    <source>
        <dbReference type="SAM" id="Phobius"/>
    </source>
</evidence>
<keyword evidence="2" id="KW-1133">Transmembrane helix</keyword>
<evidence type="ECO:0000256" key="1">
    <source>
        <dbReference type="ARBA" id="ARBA00022801"/>
    </source>
</evidence>
<dbReference type="AlphaFoldDB" id="A0A8J6UHQ4"/>
<dbReference type="SUPFAM" id="SSF81606">
    <property type="entry name" value="PP2C-like"/>
    <property type="match status" value="1"/>
</dbReference>
<dbReference type="SUPFAM" id="SSF158472">
    <property type="entry name" value="HAMP domain-like"/>
    <property type="match status" value="1"/>
</dbReference>
<dbReference type="InterPro" id="IPR052016">
    <property type="entry name" value="Bact_Sigma-Reg"/>
</dbReference>
<dbReference type="Pfam" id="PF07228">
    <property type="entry name" value="SpoIIE"/>
    <property type="match status" value="1"/>
</dbReference>
<dbReference type="RefSeq" id="WP_191153953.1">
    <property type="nucleotide sequence ID" value="NZ_JACWUN010000003.1"/>
</dbReference>
<organism evidence="4 5">
    <name type="scientific">Pelovirga terrestris</name>
    <dbReference type="NCBI Taxonomy" id="2771352"/>
    <lineage>
        <taxon>Bacteria</taxon>
        <taxon>Pseudomonadati</taxon>
        <taxon>Thermodesulfobacteriota</taxon>
        <taxon>Desulfuromonadia</taxon>
        <taxon>Geobacterales</taxon>
        <taxon>Geobacteraceae</taxon>
        <taxon>Pelovirga</taxon>
    </lineage>
</organism>
<reference evidence="4" key="1">
    <citation type="submission" date="2020-09" db="EMBL/GenBank/DDBJ databases">
        <title>Pelobacter alkaliphilus sp. nov., a novel anaerobic arsenate-reducing bacterium from terrestrial mud volcano.</title>
        <authorList>
            <person name="Khomyakova M.A."/>
            <person name="Merkel A.Y."/>
            <person name="Slobodkin A.I."/>
        </authorList>
    </citation>
    <scope>NUCLEOTIDE SEQUENCE</scope>
    <source>
        <strain evidence="4">M08fum</strain>
    </source>
</reference>
<dbReference type="EMBL" id="JACWUN010000003">
    <property type="protein sequence ID" value="MBD1399675.1"/>
    <property type="molecule type" value="Genomic_DNA"/>
</dbReference>
<dbReference type="Pfam" id="PF22673">
    <property type="entry name" value="MCP-like_PDC_1"/>
    <property type="match status" value="1"/>
</dbReference>
<protein>
    <submittedName>
        <fullName evidence="4">SpoIIE family protein phosphatase</fullName>
    </submittedName>
</protein>
<dbReference type="Proteomes" id="UP000632828">
    <property type="component" value="Unassembled WGS sequence"/>
</dbReference>
<dbReference type="GO" id="GO:0007165">
    <property type="term" value="P:signal transduction"/>
    <property type="evidence" value="ECO:0007669"/>
    <property type="project" value="InterPro"/>
</dbReference>
<dbReference type="InterPro" id="IPR001932">
    <property type="entry name" value="PPM-type_phosphatase-like_dom"/>
</dbReference>
<dbReference type="Gene3D" id="6.10.340.10">
    <property type="match status" value="1"/>
</dbReference>
<evidence type="ECO:0000259" key="3">
    <source>
        <dbReference type="PROSITE" id="PS50885"/>
    </source>
</evidence>
<comment type="caution">
    <text evidence="4">The sequence shown here is derived from an EMBL/GenBank/DDBJ whole genome shotgun (WGS) entry which is preliminary data.</text>
</comment>
<dbReference type="GO" id="GO:0016791">
    <property type="term" value="F:phosphatase activity"/>
    <property type="evidence" value="ECO:0007669"/>
    <property type="project" value="TreeGrafter"/>
</dbReference>
<evidence type="ECO:0000313" key="4">
    <source>
        <dbReference type="EMBL" id="MBD1399675.1"/>
    </source>
</evidence>
<dbReference type="InterPro" id="IPR003660">
    <property type="entry name" value="HAMP_dom"/>
</dbReference>
<feature type="domain" description="HAMP" evidence="3">
    <location>
        <begin position="411"/>
        <end position="463"/>
    </location>
</feature>
<dbReference type="PROSITE" id="PS50885">
    <property type="entry name" value="HAMP"/>
    <property type="match status" value="1"/>
</dbReference>
<gene>
    <name evidence="4" type="ORF">ICT70_03235</name>
</gene>
<dbReference type="Gene3D" id="3.30.450.20">
    <property type="entry name" value="PAS domain"/>
    <property type="match status" value="1"/>
</dbReference>
<dbReference type="InterPro" id="IPR036457">
    <property type="entry name" value="PPM-type-like_dom_sf"/>
</dbReference>
<dbReference type="SUPFAM" id="SSF103190">
    <property type="entry name" value="Sensory domain-like"/>
    <property type="match status" value="1"/>
</dbReference>
<evidence type="ECO:0000313" key="5">
    <source>
        <dbReference type="Proteomes" id="UP000632828"/>
    </source>
</evidence>
<proteinExistence type="predicted"/>
<dbReference type="GO" id="GO:0016020">
    <property type="term" value="C:membrane"/>
    <property type="evidence" value="ECO:0007669"/>
    <property type="project" value="InterPro"/>
</dbReference>
<accession>A0A8J6UHQ4</accession>
<dbReference type="Gene3D" id="3.60.40.10">
    <property type="entry name" value="PPM-type phosphatase domain"/>
    <property type="match status" value="1"/>
</dbReference>
<name>A0A8J6UHQ4_9BACT</name>
<keyword evidence="2" id="KW-0812">Transmembrane</keyword>
<dbReference type="CDD" id="cd18773">
    <property type="entry name" value="PDC1_HK_sensor"/>
    <property type="match status" value="1"/>
</dbReference>
<dbReference type="PANTHER" id="PTHR43156:SF2">
    <property type="entry name" value="STAGE II SPORULATION PROTEIN E"/>
    <property type="match status" value="1"/>
</dbReference>
<keyword evidence="2" id="KW-0472">Membrane</keyword>
<dbReference type="PANTHER" id="PTHR43156">
    <property type="entry name" value="STAGE II SPORULATION PROTEIN E-RELATED"/>
    <property type="match status" value="1"/>
</dbReference>
<keyword evidence="1" id="KW-0378">Hydrolase</keyword>
<keyword evidence="5" id="KW-1185">Reference proteome</keyword>
<sequence>MNFRTKLLLLLLTFTLLPLGLSFLAQRSLVSYYGNKLAEDTHTLINDNAVNLLHVLVDDYGRILSRDHAMARFALQAQAQAVRQAFVAPQPKFQTPVYLAGDFDHPFRQPADLSLSPLHLRRDQDGSLQPMAVSWNHQVFYLSADTNPAEVADQLQRLADMTRIYRSLQQIEPDLFLWQYTALTTGVHSSYPGKGGYPEDYDPRRRQWYQQAVINGGTVQQVLTDVTTGSLILTLAQPVYDDEGELLGVTALDIDYRKLFTDWNIPAQWHGVTRSMIMRLNSDQSDPTRQLEILLTNQDNAVARDWAMPLTPEFIDLSDPQLEPVAHDLLQGRSAVRKIEYAGEEVLFAYGVSTDASPFPLVMVPYEQVIAPAARARQAVNRQITLGLSFSALLTLVAVLAASLLALRHARRVTDPITQLATAAQQLTQGNFDARVDIRTNDELQNLGEIFNGLGCRLEEREQLKQSLALAKEIQQQLLPHNTPHCNNFELIGVSRYCDETGGDYYDFISLKEADNTTLGVVVGDVSGHGIGAALVMASARGMLHALINHHSSDLPGLAAEVNRQLCRSTDDSSFMTLFFGTLDPEQRTLNWVSAGQAPVFLYRAQPPGGQIVELQSSGIPLGIIAAGDYEMEPAIHFNPGDILLIGTDGIWETHNFAGEIFGTSRLCDILRQSAELPVDNIAERIFAELDQFRGDRTVDDDRTLVLIKATSALNTNQTL</sequence>
<dbReference type="CDD" id="cd06225">
    <property type="entry name" value="HAMP"/>
    <property type="match status" value="1"/>
</dbReference>
<feature type="transmembrane region" description="Helical" evidence="2">
    <location>
        <begin position="384"/>
        <end position="407"/>
    </location>
</feature>
<dbReference type="SMART" id="SM00331">
    <property type="entry name" value="PP2C_SIG"/>
    <property type="match status" value="1"/>
</dbReference>
<dbReference type="Pfam" id="PF00672">
    <property type="entry name" value="HAMP"/>
    <property type="match status" value="1"/>
</dbReference>
<dbReference type="SMART" id="SM00304">
    <property type="entry name" value="HAMP"/>
    <property type="match status" value="1"/>
</dbReference>